<dbReference type="HOGENOM" id="CLU_107714_2_2_1"/>
<dbReference type="Proteomes" id="UP000014074">
    <property type="component" value="Unassembled WGS sequence"/>
</dbReference>
<evidence type="ECO:0000313" key="2">
    <source>
        <dbReference type="Proteomes" id="UP000014074"/>
    </source>
</evidence>
<protein>
    <submittedName>
        <fullName evidence="1">Putative fungal specific transcription factor protein</fullName>
    </submittedName>
</protein>
<keyword evidence="2" id="KW-1185">Reference proteome</keyword>
<dbReference type="InterPro" id="IPR032710">
    <property type="entry name" value="NTF2-like_dom_sf"/>
</dbReference>
<reference evidence="2" key="1">
    <citation type="journal article" date="2013" name="Genome Announc.">
        <title>Draft genome sequence of the ascomycete Phaeoacremonium aleophilum strain UCR-PA7, a causal agent of the esca disease complex in grapevines.</title>
        <authorList>
            <person name="Blanco-Ulate B."/>
            <person name="Rolshausen P."/>
            <person name="Cantu D."/>
        </authorList>
    </citation>
    <scope>NUCLEOTIDE SEQUENCE [LARGE SCALE GENOMIC DNA]</scope>
    <source>
        <strain evidence="2">UCR-PA7</strain>
    </source>
</reference>
<dbReference type="Gene3D" id="3.10.450.50">
    <property type="match status" value="1"/>
</dbReference>
<dbReference type="KEGG" id="tmn:UCRPA7_2741"/>
<dbReference type="EMBL" id="KB932961">
    <property type="protein sequence ID" value="EOO01759.1"/>
    <property type="molecule type" value="Genomic_DNA"/>
</dbReference>
<organism evidence="1 2">
    <name type="scientific">Phaeoacremonium minimum (strain UCR-PA7)</name>
    <name type="common">Esca disease fungus</name>
    <name type="synonym">Togninia minima</name>
    <dbReference type="NCBI Taxonomy" id="1286976"/>
    <lineage>
        <taxon>Eukaryota</taxon>
        <taxon>Fungi</taxon>
        <taxon>Dikarya</taxon>
        <taxon>Ascomycota</taxon>
        <taxon>Pezizomycotina</taxon>
        <taxon>Sordariomycetes</taxon>
        <taxon>Sordariomycetidae</taxon>
        <taxon>Togniniales</taxon>
        <taxon>Togniniaceae</taxon>
        <taxon>Phaeoacremonium</taxon>
    </lineage>
</organism>
<evidence type="ECO:0000313" key="1">
    <source>
        <dbReference type="EMBL" id="EOO01759.1"/>
    </source>
</evidence>
<dbReference type="SUPFAM" id="SSF54427">
    <property type="entry name" value="NTF2-like"/>
    <property type="match status" value="1"/>
</dbReference>
<dbReference type="eggNOG" id="ENOG502RMKZ">
    <property type="taxonomic scope" value="Eukaryota"/>
</dbReference>
<dbReference type="RefSeq" id="XP_007913502.1">
    <property type="nucleotide sequence ID" value="XM_007915311.1"/>
</dbReference>
<dbReference type="GeneID" id="19323021"/>
<gene>
    <name evidence="1" type="ORF">UCRPA7_2741</name>
</gene>
<accession>R8BQZ7</accession>
<name>R8BQZ7_PHAM7</name>
<dbReference type="OrthoDB" id="5010801at2759"/>
<sequence>MAILDYEYAPNSYPAAVKRGIDFLYEAADRKPAVDAWVDCFSKSGAVVKNDFQASGHDAIKAFLLKGWENTKWRDHDVKKVTVLQQSPLKLSIEGETYYLRDDGSRQHGKWTAVQTYVEEEGAFKIAKYEISFTML</sequence>
<proteinExistence type="predicted"/>
<dbReference type="AlphaFoldDB" id="R8BQZ7"/>